<dbReference type="SMART" id="SM00388">
    <property type="entry name" value="HisKA"/>
    <property type="match status" value="1"/>
</dbReference>
<dbReference type="SUPFAM" id="SSF47384">
    <property type="entry name" value="Homodimeric domain of signal transducing histidine kinase"/>
    <property type="match status" value="1"/>
</dbReference>
<dbReference type="Pfam" id="PF00512">
    <property type="entry name" value="HisKA"/>
    <property type="match status" value="1"/>
</dbReference>
<dbReference type="Gene3D" id="3.30.450.20">
    <property type="entry name" value="PAS domain"/>
    <property type="match status" value="1"/>
</dbReference>
<dbReference type="SMART" id="SM00448">
    <property type="entry name" value="REC"/>
    <property type="match status" value="2"/>
</dbReference>
<dbReference type="CDD" id="cd00156">
    <property type="entry name" value="REC"/>
    <property type="match status" value="2"/>
</dbReference>
<feature type="domain" description="Response regulatory" evidence="8">
    <location>
        <begin position="139"/>
        <end position="255"/>
    </location>
</feature>
<dbReference type="SUPFAM" id="SSF55874">
    <property type="entry name" value="ATPase domain of HSP90 chaperone/DNA topoisomerase II/histidine kinase"/>
    <property type="match status" value="1"/>
</dbReference>
<comment type="catalytic activity">
    <reaction evidence="1">
        <text>ATP + protein L-histidine = ADP + protein N-phospho-L-histidine.</text>
        <dbReference type="EC" id="2.7.13.3"/>
    </reaction>
</comment>
<evidence type="ECO:0000256" key="4">
    <source>
        <dbReference type="ARBA" id="ARBA00022679"/>
    </source>
</evidence>
<dbReference type="NCBIfam" id="TIGR00229">
    <property type="entry name" value="sensory_box"/>
    <property type="match status" value="1"/>
</dbReference>
<dbReference type="InterPro" id="IPR035965">
    <property type="entry name" value="PAS-like_dom_sf"/>
</dbReference>
<dbReference type="EC" id="2.7.13.3" evidence="2"/>
<proteinExistence type="predicted"/>
<evidence type="ECO:0000256" key="6">
    <source>
        <dbReference type="PROSITE-ProRule" id="PRU00169"/>
    </source>
</evidence>
<evidence type="ECO:0000259" key="7">
    <source>
        <dbReference type="PROSITE" id="PS50109"/>
    </source>
</evidence>
<dbReference type="Pfam" id="PF02518">
    <property type="entry name" value="HATPase_c"/>
    <property type="match status" value="1"/>
</dbReference>
<dbReference type="InterPro" id="IPR011006">
    <property type="entry name" value="CheY-like_superfamily"/>
</dbReference>
<dbReference type="Gene3D" id="1.10.287.130">
    <property type="match status" value="1"/>
</dbReference>
<evidence type="ECO:0000259" key="8">
    <source>
        <dbReference type="PROSITE" id="PS50110"/>
    </source>
</evidence>
<dbReference type="AlphaFoldDB" id="A0A3E0TVG8"/>
<dbReference type="Pfam" id="PF08448">
    <property type="entry name" value="PAS_4"/>
    <property type="match status" value="1"/>
</dbReference>
<feature type="modified residue" description="4-aspartylphosphate" evidence="6">
    <location>
        <position position="57"/>
    </location>
</feature>
<protein>
    <recommendedName>
        <fullName evidence="2">histidine kinase</fullName>
        <ecNumber evidence="2">2.7.13.3</ecNumber>
    </recommendedName>
</protein>
<organism evidence="9 10">
    <name type="scientific">Thalassotalea euphylliae</name>
    <dbReference type="NCBI Taxonomy" id="1655234"/>
    <lineage>
        <taxon>Bacteria</taxon>
        <taxon>Pseudomonadati</taxon>
        <taxon>Pseudomonadota</taxon>
        <taxon>Gammaproteobacteria</taxon>
        <taxon>Alteromonadales</taxon>
        <taxon>Colwelliaceae</taxon>
        <taxon>Thalassotalea</taxon>
    </lineage>
</organism>
<dbReference type="EMBL" id="QUOU01000001">
    <property type="protein sequence ID" value="REL28666.1"/>
    <property type="molecule type" value="Genomic_DNA"/>
</dbReference>
<gene>
    <name evidence="9" type="ORF">DXX93_20255</name>
</gene>
<sequence>MATRKILIVDNNQDDIEAIQRALGDCEAIPYEFYVAPTEELSLELLKDQHFDCLLLDYHLPGVSGLELFRAIKAQAPTVPIVVLTGPTDQLMAASLLKQGAQDYINKFALNSLNLHEKISAAIEHASAFVPRRSALDCKVLIIDGNTDDIEACRRLLRKAPSEYTVEHAMTGHQGLAMIAGNEPDCILLDDSMPGATGLDLLTNIVTNHPFVPVVMMTGQGNESVAVNAIKFGAQDYLVKSDLKASRLDKVIGLAVQKKQHERQLLIKEQELEEAHNFLEIVFQSVPGYLFVKDKDFRLVKMNDHFLHLYGVEDQNTILGRTTFEDYDPVDVEYFLAKDKEAFANGSSETIEQITFPNGEIRTLHTIKQRFNDNTGEPFILGAAADVTERDLLISKLRKSNEDLEQFAYIASHDLKSPLNAIKKLVTWIEEDYGDQLPQGAKAHFDMIKSRSVRLGQLLNDLLAYSRLNKKLSDAEPFNFQQLALNAHELNAEFERFTLVASDLDIVLPKAAMQIVLLNLLGNTIKHHDKGYGHIQMDVIDCQSHYEIHYFDDGPGIPREYAEKVFQMFHTLKPKDEVEGSGMGLAMVKKVVEYYQGTVELVYGDKFTSGVHFKIVWPVHQVVNTLAHEAVYDQI</sequence>
<dbReference type="PRINTS" id="PR00344">
    <property type="entry name" value="BCTRLSENSOR"/>
</dbReference>
<dbReference type="InterPro" id="IPR001789">
    <property type="entry name" value="Sig_transdc_resp-reg_receiver"/>
</dbReference>
<dbReference type="SUPFAM" id="SSF52172">
    <property type="entry name" value="CheY-like"/>
    <property type="match status" value="2"/>
</dbReference>
<dbReference type="Proteomes" id="UP000256478">
    <property type="component" value="Unassembled WGS sequence"/>
</dbReference>
<dbReference type="CDD" id="cd00075">
    <property type="entry name" value="HATPase"/>
    <property type="match status" value="1"/>
</dbReference>
<keyword evidence="4" id="KW-0808">Transferase</keyword>
<dbReference type="SMART" id="SM00387">
    <property type="entry name" value="HATPase_c"/>
    <property type="match status" value="1"/>
</dbReference>
<keyword evidence="3 6" id="KW-0597">Phosphoprotein</keyword>
<dbReference type="PANTHER" id="PTHR43304">
    <property type="entry name" value="PHYTOCHROME-LIKE PROTEIN CPH1"/>
    <property type="match status" value="1"/>
</dbReference>
<dbReference type="InterPro" id="IPR036890">
    <property type="entry name" value="HATPase_C_sf"/>
</dbReference>
<dbReference type="InterPro" id="IPR003594">
    <property type="entry name" value="HATPase_dom"/>
</dbReference>
<dbReference type="InterPro" id="IPR000014">
    <property type="entry name" value="PAS"/>
</dbReference>
<keyword evidence="5" id="KW-0418">Kinase</keyword>
<dbReference type="PROSITE" id="PS50110">
    <property type="entry name" value="RESPONSE_REGULATORY"/>
    <property type="match status" value="2"/>
</dbReference>
<feature type="modified residue" description="4-aspartylphosphate" evidence="6">
    <location>
        <position position="190"/>
    </location>
</feature>
<dbReference type="GO" id="GO:0000155">
    <property type="term" value="F:phosphorelay sensor kinase activity"/>
    <property type="evidence" value="ECO:0007669"/>
    <property type="project" value="InterPro"/>
</dbReference>
<dbReference type="InterPro" id="IPR036097">
    <property type="entry name" value="HisK_dim/P_sf"/>
</dbReference>
<evidence type="ECO:0000256" key="2">
    <source>
        <dbReference type="ARBA" id="ARBA00012438"/>
    </source>
</evidence>
<dbReference type="SUPFAM" id="SSF55785">
    <property type="entry name" value="PYP-like sensor domain (PAS domain)"/>
    <property type="match status" value="1"/>
</dbReference>
<name>A0A3E0TVG8_9GAMM</name>
<dbReference type="PANTHER" id="PTHR43304:SF1">
    <property type="entry name" value="PAC DOMAIN-CONTAINING PROTEIN"/>
    <property type="match status" value="1"/>
</dbReference>
<dbReference type="RefSeq" id="WP_116009695.1">
    <property type="nucleotide sequence ID" value="NZ_QUOU01000001.1"/>
</dbReference>
<dbReference type="InterPro" id="IPR003661">
    <property type="entry name" value="HisK_dim/P_dom"/>
</dbReference>
<evidence type="ECO:0000256" key="3">
    <source>
        <dbReference type="ARBA" id="ARBA00022553"/>
    </source>
</evidence>
<accession>A0A3E0TVG8</accession>
<evidence type="ECO:0000313" key="10">
    <source>
        <dbReference type="Proteomes" id="UP000256478"/>
    </source>
</evidence>
<dbReference type="PROSITE" id="PS50109">
    <property type="entry name" value="HIS_KIN"/>
    <property type="match status" value="1"/>
</dbReference>
<dbReference type="Gene3D" id="3.40.50.2300">
    <property type="match status" value="2"/>
</dbReference>
<dbReference type="InterPro" id="IPR005467">
    <property type="entry name" value="His_kinase_dom"/>
</dbReference>
<dbReference type="InterPro" id="IPR013656">
    <property type="entry name" value="PAS_4"/>
</dbReference>
<dbReference type="Gene3D" id="3.30.565.10">
    <property type="entry name" value="Histidine kinase-like ATPase, C-terminal domain"/>
    <property type="match status" value="1"/>
</dbReference>
<feature type="domain" description="Response regulatory" evidence="8">
    <location>
        <begin position="5"/>
        <end position="122"/>
    </location>
</feature>
<evidence type="ECO:0000256" key="1">
    <source>
        <dbReference type="ARBA" id="ARBA00000085"/>
    </source>
</evidence>
<comment type="caution">
    <text evidence="9">The sequence shown here is derived from an EMBL/GenBank/DDBJ whole genome shotgun (WGS) entry which is preliminary data.</text>
</comment>
<dbReference type="InterPro" id="IPR052162">
    <property type="entry name" value="Sensor_kinase/Photoreceptor"/>
</dbReference>
<dbReference type="CDD" id="cd00082">
    <property type="entry name" value="HisKA"/>
    <property type="match status" value="1"/>
</dbReference>
<evidence type="ECO:0000313" key="9">
    <source>
        <dbReference type="EMBL" id="REL28666.1"/>
    </source>
</evidence>
<dbReference type="InterPro" id="IPR004358">
    <property type="entry name" value="Sig_transdc_His_kin-like_C"/>
</dbReference>
<dbReference type="Pfam" id="PF00072">
    <property type="entry name" value="Response_reg"/>
    <property type="match status" value="2"/>
</dbReference>
<reference evidence="9 10" key="1">
    <citation type="submission" date="2018-08" db="EMBL/GenBank/DDBJ databases">
        <title>Thalassotalea euphylliae genome.</title>
        <authorList>
            <person name="Summers S."/>
            <person name="Rice S.A."/>
            <person name="Freckelton M.L."/>
            <person name="Nedved B.T."/>
            <person name="Hadfield M.G."/>
        </authorList>
    </citation>
    <scope>NUCLEOTIDE SEQUENCE [LARGE SCALE GENOMIC DNA]</scope>
    <source>
        <strain evidence="9 10">H1</strain>
    </source>
</reference>
<feature type="domain" description="Histidine kinase" evidence="7">
    <location>
        <begin position="410"/>
        <end position="621"/>
    </location>
</feature>
<dbReference type="OrthoDB" id="9812358at2"/>
<evidence type="ECO:0000256" key="5">
    <source>
        <dbReference type="ARBA" id="ARBA00022777"/>
    </source>
</evidence>